<proteinExistence type="predicted"/>
<accession>A0A540W5A4</accession>
<dbReference type="EMBL" id="VIGB01000003">
    <property type="protein sequence ID" value="TQF04182.1"/>
    <property type="molecule type" value="Genomic_DNA"/>
</dbReference>
<comment type="caution">
    <text evidence="1">The sequence shown here is derived from an EMBL/GenBank/DDBJ whole genome shotgun (WGS) entry which is preliminary data.</text>
</comment>
<dbReference type="Proteomes" id="UP000319103">
    <property type="component" value="Unassembled WGS sequence"/>
</dbReference>
<name>A0A540W5A4_9ACTN</name>
<protein>
    <submittedName>
        <fullName evidence="1">Uncharacterized protein</fullName>
    </submittedName>
</protein>
<reference evidence="1 2" key="1">
    <citation type="submission" date="2019-06" db="EMBL/GenBank/DDBJ databases">
        <title>Description of Kitasatospora acidophila sp. nov. isolated from pine grove soil, and reclassification of Streptomyces novaecaesareae to Kitasatospora novaeceasareae comb. nov.</title>
        <authorList>
            <person name="Kim M.J."/>
        </authorList>
    </citation>
    <scope>NUCLEOTIDE SEQUENCE [LARGE SCALE GENOMIC DNA]</scope>
    <source>
        <strain evidence="1 2">MMS16-CNU292</strain>
    </source>
</reference>
<evidence type="ECO:0000313" key="2">
    <source>
        <dbReference type="Proteomes" id="UP000319103"/>
    </source>
</evidence>
<organism evidence="1 2">
    <name type="scientific">Kitasatospora acidiphila</name>
    <dbReference type="NCBI Taxonomy" id="2567942"/>
    <lineage>
        <taxon>Bacteria</taxon>
        <taxon>Bacillati</taxon>
        <taxon>Actinomycetota</taxon>
        <taxon>Actinomycetes</taxon>
        <taxon>Kitasatosporales</taxon>
        <taxon>Streptomycetaceae</taxon>
        <taxon>Kitasatospora</taxon>
    </lineage>
</organism>
<dbReference type="RefSeq" id="WP_141634768.1">
    <property type="nucleotide sequence ID" value="NZ_VIGB01000003.1"/>
</dbReference>
<dbReference type="OrthoDB" id="275232at2"/>
<keyword evidence="2" id="KW-1185">Reference proteome</keyword>
<gene>
    <name evidence="1" type="ORF">E6W39_20545</name>
</gene>
<dbReference type="AlphaFoldDB" id="A0A540W5A4"/>
<evidence type="ECO:0000313" key="1">
    <source>
        <dbReference type="EMBL" id="TQF04182.1"/>
    </source>
</evidence>
<sequence>MKIAGHYREFWSPGGQAALGSIAEFTRRGPAGSEEELVTYLGAGHRLRSFMGVVGDVLGSDQRLLGGEDIRTDGEWVWRDDLSSYLRTYHVELPAEFVEHARSVGFTVPAVPRHRLVESADSVRALL</sequence>